<dbReference type="Gene3D" id="1.20.1270.180">
    <property type="match status" value="1"/>
</dbReference>
<dbReference type="Pfam" id="PF07007">
    <property type="entry name" value="LprI"/>
    <property type="match status" value="1"/>
</dbReference>
<accession>A0ABR8SPW6</accession>
<dbReference type="PANTHER" id="PTHR39176">
    <property type="entry name" value="PERIPLASMIC PROTEIN-RELATED"/>
    <property type="match status" value="1"/>
</dbReference>
<evidence type="ECO:0000259" key="2">
    <source>
        <dbReference type="Pfam" id="PF07007"/>
    </source>
</evidence>
<dbReference type="PANTHER" id="PTHR39176:SF1">
    <property type="entry name" value="PERIPLASMIC PROTEIN"/>
    <property type="match status" value="1"/>
</dbReference>
<keyword evidence="4" id="KW-1185">Reference proteome</keyword>
<proteinExistence type="predicted"/>
<feature type="compositionally biased region" description="Basic and acidic residues" evidence="1">
    <location>
        <begin position="51"/>
        <end position="87"/>
    </location>
</feature>
<dbReference type="EMBL" id="JACSQM010000006">
    <property type="protein sequence ID" value="MBD7965159.1"/>
    <property type="molecule type" value="Genomic_DNA"/>
</dbReference>
<dbReference type="InterPro" id="IPR009739">
    <property type="entry name" value="LprI-like_N"/>
</dbReference>
<reference evidence="3 4" key="1">
    <citation type="submission" date="2020-08" db="EMBL/GenBank/DDBJ databases">
        <title>A Genomic Blueprint of the Chicken Gut Microbiome.</title>
        <authorList>
            <person name="Gilroy R."/>
            <person name="Ravi A."/>
            <person name="Getino M."/>
            <person name="Pursley I."/>
            <person name="Horton D.L."/>
            <person name="Alikhan N.-F."/>
            <person name="Baker D."/>
            <person name="Gharbi K."/>
            <person name="Hall N."/>
            <person name="Watson M."/>
            <person name="Adriaenssens E.M."/>
            <person name="Foster-Nyarko E."/>
            <person name="Jarju S."/>
            <person name="Secka A."/>
            <person name="Antonio M."/>
            <person name="Oren A."/>
            <person name="Chaudhuri R."/>
            <person name="La Ragione R.M."/>
            <person name="Hildebrand F."/>
            <person name="Pallen M.J."/>
        </authorList>
    </citation>
    <scope>NUCLEOTIDE SEQUENCE [LARGE SCALE GENOMIC DNA]</scope>
    <source>
        <strain evidence="3 4">Sa2CUA10</strain>
    </source>
</reference>
<gene>
    <name evidence="3" type="ORF">H9648_13940</name>
</gene>
<dbReference type="Proteomes" id="UP000603641">
    <property type="component" value="Unassembled WGS sequence"/>
</dbReference>
<organism evidence="3 4">
    <name type="scientific">Fictibacillus norfolkensis</name>
    <dbReference type="NCBI Taxonomy" id="2762233"/>
    <lineage>
        <taxon>Bacteria</taxon>
        <taxon>Bacillati</taxon>
        <taxon>Bacillota</taxon>
        <taxon>Bacilli</taxon>
        <taxon>Bacillales</taxon>
        <taxon>Fictibacillaceae</taxon>
        <taxon>Fictibacillus</taxon>
    </lineage>
</organism>
<feature type="region of interest" description="Disordered" evidence="1">
    <location>
        <begin position="28"/>
        <end position="87"/>
    </location>
</feature>
<evidence type="ECO:0000256" key="1">
    <source>
        <dbReference type="SAM" id="MobiDB-lite"/>
    </source>
</evidence>
<name>A0ABR8SPW6_9BACL</name>
<evidence type="ECO:0000313" key="3">
    <source>
        <dbReference type="EMBL" id="MBD7965159.1"/>
    </source>
</evidence>
<comment type="caution">
    <text evidence="3">The sequence shown here is derived from an EMBL/GenBank/DDBJ whole genome shotgun (WGS) entry which is preliminary data.</text>
</comment>
<sequence>MKNNRKLLIIVVTVLLVIVAACGNLINPLNESTDKESKNDKSTQKSGADSSNKDDIEKASGSDHTTEKVDMSQRDASETKESTKEKYLQKWEETKNKVEEMRKNPVDDTTFALKKVEGDAYELLDDMLNEIYGVLEKQLNKEEMNQLRKEQREWLINRENIAKKESLKYEGGTLEPYEYVRTINNLTEKRCFELVENYMK</sequence>
<protein>
    <submittedName>
        <fullName evidence="3">DUF1311 domain-containing protein</fullName>
    </submittedName>
</protein>
<dbReference type="RefSeq" id="WP_191754413.1">
    <property type="nucleotide sequence ID" value="NZ_JACSQM010000006.1"/>
</dbReference>
<evidence type="ECO:0000313" key="4">
    <source>
        <dbReference type="Proteomes" id="UP000603641"/>
    </source>
</evidence>
<feature type="domain" description="Lysozyme inhibitor LprI-like N-terminal" evidence="2">
    <location>
        <begin position="107"/>
        <end position="194"/>
    </location>
</feature>
<feature type="compositionally biased region" description="Basic and acidic residues" evidence="1">
    <location>
        <begin position="32"/>
        <end position="43"/>
    </location>
</feature>
<dbReference type="PROSITE" id="PS51257">
    <property type="entry name" value="PROKAR_LIPOPROTEIN"/>
    <property type="match status" value="1"/>
</dbReference>